<accession>A0AAU8BKW9</accession>
<dbReference type="KEGG" id="vck:PG915_02325"/>
<feature type="region of interest" description="Disordered" evidence="1">
    <location>
        <begin position="56"/>
        <end position="81"/>
    </location>
</feature>
<dbReference type="EMBL" id="CP115920">
    <property type="protein sequence ID" value="XCD16439.1"/>
    <property type="molecule type" value="Genomic_DNA"/>
</dbReference>
<dbReference type="PIRSF" id="PIRSF016481">
    <property type="entry name" value="Pilus_assembly_PilP"/>
    <property type="match status" value="1"/>
</dbReference>
<name>A0AAU8BKW9_9VIBR</name>
<proteinExistence type="predicted"/>
<protein>
    <submittedName>
        <fullName evidence="2">Pilus assembly protein PilP</fullName>
    </submittedName>
</protein>
<dbReference type="RefSeq" id="WP_353497717.1">
    <property type="nucleotide sequence ID" value="NZ_CP115920.1"/>
</dbReference>
<dbReference type="PROSITE" id="PS51257">
    <property type="entry name" value="PROKAR_LIPOPROTEIN"/>
    <property type="match status" value="1"/>
</dbReference>
<dbReference type="Gene3D" id="2.30.30.830">
    <property type="match status" value="1"/>
</dbReference>
<reference evidence="2" key="1">
    <citation type="submission" date="2023-01" db="EMBL/GenBank/DDBJ databases">
        <title>Vibrio sp. CB1-14 genome sequencing.</title>
        <authorList>
            <person name="Otstavnykh N."/>
            <person name="Isaeva M."/>
            <person name="Meleshko D."/>
        </authorList>
    </citation>
    <scope>NUCLEOTIDE SEQUENCE</scope>
    <source>
        <strain evidence="2">CB1-14</strain>
    </source>
</reference>
<organism evidence="2">
    <name type="scientific">Vibrio chaetopteri</name>
    <dbReference type="NCBI Taxonomy" id="3016528"/>
    <lineage>
        <taxon>Bacteria</taxon>
        <taxon>Pseudomonadati</taxon>
        <taxon>Pseudomonadota</taxon>
        <taxon>Gammaproteobacteria</taxon>
        <taxon>Vibrionales</taxon>
        <taxon>Vibrionaceae</taxon>
        <taxon>Vibrio</taxon>
    </lineage>
</organism>
<dbReference type="Pfam" id="PF04351">
    <property type="entry name" value="PilP"/>
    <property type="match status" value="1"/>
</dbReference>
<dbReference type="AlphaFoldDB" id="A0AAU8BKW9"/>
<gene>
    <name evidence="2" type="ORF">PG915_02325</name>
</gene>
<dbReference type="InterPro" id="IPR007446">
    <property type="entry name" value="PilP"/>
</dbReference>
<feature type="compositionally biased region" description="Polar residues" evidence="1">
    <location>
        <begin position="68"/>
        <end position="81"/>
    </location>
</feature>
<evidence type="ECO:0000256" key="1">
    <source>
        <dbReference type="SAM" id="MobiDB-lite"/>
    </source>
</evidence>
<evidence type="ECO:0000313" key="2">
    <source>
        <dbReference type="EMBL" id="XCD16439.1"/>
    </source>
</evidence>
<sequence>MKNSTLAILITLGLFGCNANQDSLQQFVLNAESSSEPQKMAARLIQSSEVVRFQESSSQSPFGLPKMATQQSPERGQSCWQPKTRTKQGLELYRISELQAKGIMSKNGKMTGLVMLPNRRVVKVEEGHFLGENNGQIKQITENALIVGETLSDGLGCWYQRQIKLALK</sequence>